<evidence type="ECO:0000313" key="3">
    <source>
        <dbReference type="EMBL" id="TGY42622.1"/>
    </source>
</evidence>
<organism evidence="3 4">
    <name type="scientific">Clostridium sartagoforme</name>
    <dbReference type="NCBI Taxonomy" id="84031"/>
    <lineage>
        <taxon>Bacteria</taxon>
        <taxon>Bacillati</taxon>
        <taxon>Bacillota</taxon>
        <taxon>Clostridia</taxon>
        <taxon>Eubacteriales</taxon>
        <taxon>Clostridiaceae</taxon>
        <taxon>Clostridium</taxon>
    </lineage>
</organism>
<gene>
    <name evidence="3" type="ORF">E5347_07350</name>
</gene>
<keyword evidence="2" id="KW-0812">Transmembrane</keyword>
<comment type="caution">
    <text evidence="3">The sequence shown here is derived from an EMBL/GenBank/DDBJ whole genome shotgun (WGS) entry which is preliminary data.</text>
</comment>
<keyword evidence="4" id="KW-1185">Reference proteome</keyword>
<dbReference type="GO" id="GO:0016020">
    <property type="term" value="C:membrane"/>
    <property type="evidence" value="ECO:0007669"/>
    <property type="project" value="UniProtKB-SubCell"/>
</dbReference>
<feature type="transmembrane region" description="Helical" evidence="2">
    <location>
        <begin position="69"/>
        <end position="94"/>
    </location>
</feature>
<dbReference type="EMBL" id="SRYR01000002">
    <property type="protein sequence ID" value="TGY42622.1"/>
    <property type="molecule type" value="Genomic_DNA"/>
</dbReference>
<dbReference type="AlphaFoldDB" id="A0A4S2DLS1"/>
<feature type="transmembrane region" description="Helical" evidence="2">
    <location>
        <begin position="106"/>
        <end position="125"/>
    </location>
</feature>
<evidence type="ECO:0000256" key="1">
    <source>
        <dbReference type="SAM" id="Coils"/>
    </source>
</evidence>
<reference evidence="3 4" key="1">
    <citation type="submission" date="2019-04" db="EMBL/GenBank/DDBJ databases">
        <title>Microbes associate with the intestines of laboratory mice.</title>
        <authorList>
            <person name="Navarre W."/>
            <person name="Wong E."/>
            <person name="Huang K."/>
            <person name="Tropini C."/>
            <person name="Ng K."/>
            <person name="Yu B."/>
        </authorList>
    </citation>
    <scope>NUCLEOTIDE SEQUENCE [LARGE SCALE GENOMIC DNA]</scope>
    <source>
        <strain evidence="3 4">NM50_B9-20</strain>
    </source>
</reference>
<sequence>MRILENNNEEVKKEQELKEDIIDTKETIEEILEEDVISSSEEILVGDSSLLEEGTEKNDSKIMKFIKRVLASAIDQIIVIAIALLLLVIFDFVLRAVGFYVAQRQPIFFIIYVLVNIVYEAICSSTKLKKTIGKKTILK</sequence>
<dbReference type="Proteomes" id="UP000306888">
    <property type="component" value="Unassembled WGS sequence"/>
</dbReference>
<protein>
    <submittedName>
        <fullName evidence="3">Uncharacterized protein</fullName>
    </submittedName>
</protein>
<accession>A0A4S2DLS1</accession>
<keyword evidence="2" id="KW-1133">Transmembrane helix</keyword>
<feature type="coiled-coil region" evidence="1">
    <location>
        <begin position="1"/>
        <end position="34"/>
    </location>
</feature>
<name>A0A4S2DLS1_9CLOT</name>
<keyword evidence="1" id="KW-0175">Coiled coil</keyword>
<evidence type="ECO:0000256" key="2">
    <source>
        <dbReference type="SAM" id="Phobius"/>
    </source>
</evidence>
<evidence type="ECO:0000313" key="4">
    <source>
        <dbReference type="Proteomes" id="UP000306888"/>
    </source>
</evidence>
<proteinExistence type="predicted"/>
<dbReference type="OrthoDB" id="1938050at2"/>
<keyword evidence="2" id="KW-0472">Membrane</keyword>